<organism evidence="2 3">
    <name type="scientific">Micromonospora peucetia</name>
    <dbReference type="NCBI Taxonomy" id="47871"/>
    <lineage>
        <taxon>Bacteria</taxon>
        <taxon>Bacillati</taxon>
        <taxon>Actinomycetota</taxon>
        <taxon>Actinomycetes</taxon>
        <taxon>Micromonosporales</taxon>
        <taxon>Micromonosporaceae</taxon>
        <taxon>Micromonospora</taxon>
    </lineage>
</organism>
<gene>
    <name evidence="2" type="ORF">GA0070608_3258</name>
</gene>
<dbReference type="EMBL" id="FMIC01000002">
    <property type="protein sequence ID" value="SCL66282.1"/>
    <property type="molecule type" value="Genomic_DNA"/>
</dbReference>
<dbReference type="AlphaFoldDB" id="A0A1C6VJ25"/>
<evidence type="ECO:0000313" key="2">
    <source>
        <dbReference type="EMBL" id="SCL66282.1"/>
    </source>
</evidence>
<evidence type="ECO:0000313" key="3">
    <source>
        <dbReference type="Proteomes" id="UP000199343"/>
    </source>
</evidence>
<feature type="region of interest" description="Disordered" evidence="1">
    <location>
        <begin position="1"/>
        <end position="25"/>
    </location>
</feature>
<accession>A0A1C6VJ25</accession>
<protein>
    <submittedName>
        <fullName evidence="2">Uncharacterized protein</fullName>
    </submittedName>
</protein>
<evidence type="ECO:0000256" key="1">
    <source>
        <dbReference type="SAM" id="MobiDB-lite"/>
    </source>
</evidence>
<dbReference type="RefSeq" id="WP_091628821.1">
    <property type="nucleotide sequence ID" value="NZ_FMIC01000002.1"/>
</dbReference>
<dbReference type="OrthoDB" id="3403999at2"/>
<proteinExistence type="predicted"/>
<sequence>MAKHRASGDVPSTREGVTEGPDTAYWSVDDSRWRAVRPDLPDHMVDLLAPPIVVGVARVPITSRLTPPADLRSTPPVELRSTPPADSRSTAPVASAGSRRIVPAGPGAPGRRPAGAATPSGRHRRAAGRPDRTA</sequence>
<feature type="region of interest" description="Disordered" evidence="1">
    <location>
        <begin position="59"/>
        <end position="134"/>
    </location>
</feature>
<feature type="compositionally biased region" description="Low complexity" evidence="1">
    <location>
        <begin position="99"/>
        <end position="120"/>
    </location>
</feature>
<reference evidence="2 3" key="1">
    <citation type="submission" date="2016-06" db="EMBL/GenBank/DDBJ databases">
        <authorList>
            <person name="Kjaerup R.B."/>
            <person name="Dalgaard T.S."/>
            <person name="Juul-Madsen H.R."/>
        </authorList>
    </citation>
    <scope>NUCLEOTIDE SEQUENCE [LARGE SCALE GENOMIC DNA]</scope>
    <source>
        <strain evidence="2 3">DSM 43363</strain>
    </source>
</reference>
<dbReference type="Proteomes" id="UP000199343">
    <property type="component" value="Unassembled WGS sequence"/>
</dbReference>
<dbReference type="STRING" id="47871.GA0070608_3258"/>
<name>A0A1C6VJ25_9ACTN</name>